<evidence type="ECO:0000256" key="2">
    <source>
        <dbReference type="ARBA" id="ARBA00022630"/>
    </source>
</evidence>
<dbReference type="PROSITE" id="PS01064">
    <property type="entry name" value="PYRIDOX_OXIDASE"/>
    <property type="match status" value="1"/>
</dbReference>
<evidence type="ECO:0000256" key="4">
    <source>
        <dbReference type="ARBA" id="ARBA00023002"/>
    </source>
</evidence>
<feature type="binding site" evidence="6">
    <location>
        <begin position="9"/>
        <end position="12"/>
    </location>
    <ligand>
        <name>substrate</name>
    </ligand>
</feature>
<comment type="catalytic activity">
    <reaction evidence="5">
        <text>pyridoxamine 5'-phosphate + O2 + H2O = pyridoxal 5'-phosphate + H2O2 + NH4(+)</text>
        <dbReference type="Rhea" id="RHEA:15817"/>
        <dbReference type="ChEBI" id="CHEBI:15377"/>
        <dbReference type="ChEBI" id="CHEBI:15379"/>
        <dbReference type="ChEBI" id="CHEBI:16240"/>
        <dbReference type="ChEBI" id="CHEBI:28938"/>
        <dbReference type="ChEBI" id="CHEBI:58451"/>
        <dbReference type="ChEBI" id="CHEBI:597326"/>
        <dbReference type="EC" id="1.4.3.5"/>
    </reaction>
</comment>
<evidence type="ECO:0000256" key="3">
    <source>
        <dbReference type="ARBA" id="ARBA00022643"/>
    </source>
</evidence>
<dbReference type="NCBIfam" id="TIGR00558">
    <property type="entry name" value="pdxH"/>
    <property type="match status" value="1"/>
</dbReference>
<feature type="binding site" evidence="5 7">
    <location>
        <begin position="141"/>
        <end position="142"/>
    </location>
    <ligand>
        <name>FMN</name>
        <dbReference type="ChEBI" id="CHEBI:58210"/>
    </ligand>
</feature>
<dbReference type="RefSeq" id="WP_015443423.1">
    <property type="nucleotide sequence ID" value="NC_020520.1"/>
</dbReference>
<dbReference type="Gene3D" id="2.30.110.10">
    <property type="entry name" value="Electron Transport, Fmn-binding Protein, Chain A"/>
    <property type="match status" value="1"/>
</dbReference>
<comment type="cofactor">
    <cofactor evidence="5 7">
        <name>FMN</name>
        <dbReference type="ChEBI" id="CHEBI:58210"/>
    </cofactor>
    <text evidence="5 7">Binds 1 FMN per subunit.</text>
</comment>
<dbReference type="SUPFAM" id="SSF50475">
    <property type="entry name" value="FMN-binding split barrel"/>
    <property type="match status" value="1"/>
</dbReference>
<feature type="binding site" evidence="5 6">
    <location>
        <position position="128"/>
    </location>
    <ligand>
        <name>substrate</name>
    </ligand>
</feature>
<feature type="binding site" evidence="5 6">
    <location>
        <position position="124"/>
    </location>
    <ligand>
        <name>substrate</name>
    </ligand>
</feature>
<comment type="similarity">
    <text evidence="1 5">Belongs to the pyridoxamine 5'-phosphate oxidase family.</text>
</comment>
<dbReference type="InterPro" id="IPR019576">
    <property type="entry name" value="Pyridoxamine_oxidase_dimer_C"/>
</dbReference>
<dbReference type="EMBL" id="AP012057">
    <property type="protein sequence ID" value="BAN04176.1"/>
    <property type="molecule type" value="Genomic_DNA"/>
</dbReference>
<evidence type="ECO:0000313" key="11">
    <source>
        <dbReference type="Proteomes" id="UP000011863"/>
    </source>
</evidence>
<keyword evidence="3 5" id="KW-0288">FMN</keyword>
<dbReference type="GO" id="GO:0008615">
    <property type="term" value="P:pyridoxine biosynthetic process"/>
    <property type="evidence" value="ECO:0007669"/>
    <property type="project" value="UniProtKB-UniRule"/>
</dbReference>
<evidence type="ECO:0000256" key="1">
    <source>
        <dbReference type="ARBA" id="ARBA00007301"/>
    </source>
</evidence>
<comment type="catalytic activity">
    <reaction evidence="5">
        <text>pyridoxine 5'-phosphate + O2 = pyridoxal 5'-phosphate + H2O2</text>
        <dbReference type="Rhea" id="RHEA:15149"/>
        <dbReference type="ChEBI" id="CHEBI:15379"/>
        <dbReference type="ChEBI" id="CHEBI:16240"/>
        <dbReference type="ChEBI" id="CHEBI:58589"/>
        <dbReference type="ChEBI" id="CHEBI:597326"/>
        <dbReference type="EC" id="1.4.3.5"/>
    </reaction>
</comment>
<feature type="binding site" evidence="5 7">
    <location>
        <position position="196"/>
    </location>
    <ligand>
        <name>FMN</name>
        <dbReference type="ChEBI" id="CHEBI:58210"/>
    </ligand>
</feature>
<dbReference type="InterPro" id="IPR012349">
    <property type="entry name" value="Split_barrel_FMN-bd"/>
</dbReference>
<keyword evidence="11" id="KW-1185">Reference proteome</keyword>
<comment type="pathway">
    <text evidence="5">Cofactor metabolism; pyridoxal 5'-phosphate salvage; pyridoxal 5'-phosphate from pyridoxine 5'-phosphate: step 1/1.</text>
</comment>
<dbReference type="Pfam" id="PF01243">
    <property type="entry name" value="PNPOx_N"/>
    <property type="match status" value="1"/>
</dbReference>
<keyword evidence="2 5" id="KW-0285">Flavoprotein</keyword>
<dbReference type="UniPathway" id="UPA01068">
    <property type="reaction ID" value="UER00304"/>
</dbReference>
<comment type="pathway">
    <text evidence="5">Cofactor metabolism; pyridoxal 5'-phosphate salvage; pyridoxal 5'-phosphate from pyridoxamine 5'-phosphate: step 1/1.</text>
</comment>
<dbReference type="AlphaFoldDB" id="A0A6C7EJN8"/>
<dbReference type="EC" id="1.4.3.5" evidence="5"/>
<comment type="function">
    <text evidence="5">Catalyzes the oxidation of either pyridoxine 5'-phosphate (PNP) or pyridoxamine 5'-phosphate (PMP) into pyridoxal 5'-phosphate (PLP).</text>
</comment>
<protein>
    <recommendedName>
        <fullName evidence="5">Pyridoxine/pyridoxamine 5'-phosphate oxidase</fullName>
        <ecNumber evidence="5">1.4.3.5</ecNumber>
    </recommendedName>
    <alternativeName>
        <fullName evidence="5">PNP/PMP oxidase</fullName>
        <shortName evidence="5">PNPOx</shortName>
    </alternativeName>
    <alternativeName>
        <fullName evidence="5">Pyridoxal 5'-phosphate synthase</fullName>
    </alternativeName>
</protein>
<sequence length="213" mass="24325">MSDSIRDRRVQYEAEGLDVTDVGGDPMQQWIRWHAEAFDAGVAEPNAMTLGTLGLDGVPDGRIVLVRGADERGFAFYTNYESAKSRQLDAHPSASAVFGWLDLHRQVRVRGTVERVGEHESDEYFASRPRGSQLGAWASPQSEVIANRSALEERVIVADERWADLDVERPPFWGGWRLVPTEFEFWQGQPSRLHDRIRYRRHDGHWTIERLAP</sequence>
<dbReference type="PANTHER" id="PTHR10851:SF0">
    <property type="entry name" value="PYRIDOXINE-5'-PHOSPHATE OXIDASE"/>
    <property type="match status" value="1"/>
</dbReference>
<dbReference type="GO" id="GO:0004733">
    <property type="term" value="F:pyridoxamine phosphate oxidase activity"/>
    <property type="evidence" value="ECO:0007669"/>
    <property type="project" value="UniProtKB-UniRule"/>
</dbReference>
<dbReference type="InterPro" id="IPR011576">
    <property type="entry name" value="Pyridox_Oxase_N"/>
</dbReference>
<dbReference type="OrthoDB" id="9780392at2"/>
<evidence type="ECO:0000256" key="6">
    <source>
        <dbReference type="PIRSR" id="PIRSR000190-1"/>
    </source>
</evidence>
<evidence type="ECO:0000256" key="5">
    <source>
        <dbReference type="HAMAP-Rule" id="MF_01629"/>
    </source>
</evidence>
<dbReference type="NCBIfam" id="NF004231">
    <property type="entry name" value="PRK05679.1"/>
    <property type="match status" value="1"/>
</dbReference>
<feature type="binding site" evidence="5 6">
    <location>
        <position position="132"/>
    </location>
    <ligand>
        <name>substrate</name>
    </ligand>
</feature>
<evidence type="ECO:0000259" key="9">
    <source>
        <dbReference type="Pfam" id="PF10590"/>
    </source>
</evidence>
<feature type="binding site" evidence="5 6">
    <location>
        <begin position="192"/>
        <end position="194"/>
    </location>
    <ligand>
        <name>substrate</name>
    </ligand>
</feature>
<dbReference type="Pfam" id="PF10590">
    <property type="entry name" value="PNP_phzG_C"/>
    <property type="match status" value="1"/>
</dbReference>
<keyword evidence="4 5" id="KW-0560">Oxidoreductase</keyword>
<comment type="caution">
    <text evidence="5">Lacks conserved residue(s) required for the propagation of feature annotation.</text>
</comment>
<dbReference type="InterPro" id="IPR019740">
    <property type="entry name" value="Pyridox_Oxase_CS"/>
</dbReference>
<evidence type="ECO:0000313" key="10">
    <source>
        <dbReference type="EMBL" id="BAN04176.1"/>
    </source>
</evidence>
<feature type="binding site" evidence="5 6">
    <location>
        <position position="67"/>
    </location>
    <ligand>
        <name>substrate</name>
    </ligand>
</feature>
<dbReference type="PIRSF" id="PIRSF000190">
    <property type="entry name" value="Pyd_amn-ph_oxd"/>
    <property type="match status" value="1"/>
</dbReference>
<feature type="binding site" evidence="5">
    <location>
        <begin position="62"/>
        <end position="67"/>
    </location>
    <ligand>
        <name>FMN</name>
        <dbReference type="ChEBI" id="CHEBI:58210"/>
    </ligand>
</feature>
<organism evidence="10 11">
    <name type="scientific">Ilumatobacter coccineus (strain NBRC 103263 / KCTC 29153 / YM16-304)</name>
    <dbReference type="NCBI Taxonomy" id="1313172"/>
    <lineage>
        <taxon>Bacteria</taxon>
        <taxon>Bacillati</taxon>
        <taxon>Actinomycetota</taxon>
        <taxon>Acidimicrobiia</taxon>
        <taxon>Acidimicrobiales</taxon>
        <taxon>Ilumatobacteraceae</taxon>
        <taxon>Ilumatobacter</taxon>
    </lineage>
</organism>
<feature type="binding site" evidence="5 7">
    <location>
        <position position="84"/>
    </location>
    <ligand>
        <name>FMN</name>
        <dbReference type="ChEBI" id="CHEBI:58210"/>
    </ligand>
</feature>
<feature type="binding site" evidence="5 7">
    <location>
        <begin position="77"/>
        <end position="78"/>
    </location>
    <ligand>
        <name>FMN</name>
        <dbReference type="ChEBI" id="CHEBI:58210"/>
    </ligand>
</feature>
<dbReference type="GO" id="GO:0010181">
    <property type="term" value="F:FMN binding"/>
    <property type="evidence" value="ECO:0007669"/>
    <property type="project" value="UniProtKB-UniRule"/>
</dbReference>
<keyword evidence="5" id="KW-0664">Pyridoxine biosynthesis</keyword>
<comment type="subunit">
    <text evidence="5">Homodimer.</text>
</comment>
<evidence type="ECO:0000256" key="7">
    <source>
        <dbReference type="PIRSR" id="PIRSR000190-2"/>
    </source>
</evidence>
<dbReference type="InterPro" id="IPR000659">
    <property type="entry name" value="Pyridox_Oxase"/>
</dbReference>
<gene>
    <name evidence="5 10" type="primary">pdxH</name>
    <name evidence="10" type="ORF">YM304_38620</name>
</gene>
<proteinExistence type="inferred from homology"/>
<reference evidence="10 11" key="1">
    <citation type="journal article" date="2013" name="Int. J. Syst. Evol. Microbiol.">
        <title>Ilumatobacter nonamiense sp. nov. and Ilumatobacter coccineum sp. nov., isolated from seashore sand.</title>
        <authorList>
            <person name="Matsumoto A."/>
            <person name="Kasai H."/>
            <person name="Matsuo Y."/>
            <person name="Shizuri Y."/>
            <person name="Ichikawa N."/>
            <person name="Fujita N."/>
            <person name="Omura S."/>
            <person name="Takahashi Y."/>
        </authorList>
    </citation>
    <scope>NUCLEOTIDE SEQUENCE [LARGE SCALE GENOMIC DNA]</scope>
    <source>
        <strain evidence="11">NBRC 103263 / KCTC 29153 / YM16-304</strain>
    </source>
</reference>
<dbReference type="PANTHER" id="PTHR10851">
    <property type="entry name" value="PYRIDOXINE-5-PHOSPHATE OXIDASE"/>
    <property type="match status" value="1"/>
</dbReference>
<evidence type="ECO:0000259" key="8">
    <source>
        <dbReference type="Pfam" id="PF01243"/>
    </source>
</evidence>
<dbReference type="HAMAP" id="MF_01629">
    <property type="entry name" value="PdxH"/>
    <property type="match status" value="1"/>
</dbReference>
<dbReference type="KEGG" id="aym:YM304_38620"/>
<feature type="binding site" evidence="5 7">
    <location>
        <position position="106"/>
    </location>
    <ligand>
        <name>FMN</name>
        <dbReference type="ChEBI" id="CHEBI:58210"/>
    </ligand>
</feature>
<feature type="domain" description="Pyridoxamine 5'-phosphate oxidase N-terminal" evidence="8">
    <location>
        <begin position="36"/>
        <end position="152"/>
    </location>
</feature>
<feature type="domain" description="Pyridoxine 5'-phosphate oxidase dimerisation C-terminal" evidence="9">
    <location>
        <begin position="173"/>
        <end position="213"/>
    </location>
</feature>
<feature type="binding site" evidence="5 7">
    <location>
        <position position="186"/>
    </location>
    <ligand>
        <name>FMN</name>
        <dbReference type="ChEBI" id="CHEBI:58210"/>
    </ligand>
</feature>
<dbReference type="Proteomes" id="UP000011863">
    <property type="component" value="Chromosome"/>
</dbReference>
<accession>A0A6C7EJN8</accession>
<name>A0A6C7EJN8_ILUCY</name>